<evidence type="ECO:0000313" key="1">
    <source>
        <dbReference type="EMBL" id="EMF57757.1"/>
    </source>
</evidence>
<proteinExistence type="predicted"/>
<accession>M3DLG3</accession>
<gene>
    <name evidence="1" type="ORF">SBD_0429</name>
</gene>
<name>M3DLG3_9ACTN</name>
<dbReference type="Proteomes" id="UP000030760">
    <property type="component" value="Unassembled WGS sequence"/>
</dbReference>
<reference evidence="2" key="1">
    <citation type="journal article" date="2013" name="Genome Announc.">
        <title>Draft Genome Sequence of Streptomyces bottropensis ATCC 25435, a Bottromycin-Producing Actinomycete.</title>
        <authorList>
            <person name="Zhang H."/>
            <person name="Zhou W."/>
            <person name="Zhuang Y."/>
            <person name="Liang X."/>
            <person name="Liu T."/>
        </authorList>
    </citation>
    <scope>NUCLEOTIDE SEQUENCE [LARGE SCALE GENOMIC DNA]</scope>
    <source>
        <strain evidence="2">ATCC 25435</strain>
    </source>
</reference>
<dbReference type="AlphaFoldDB" id="M3DLG3"/>
<evidence type="ECO:0000313" key="2">
    <source>
        <dbReference type="Proteomes" id="UP000030760"/>
    </source>
</evidence>
<protein>
    <submittedName>
        <fullName evidence="1">Uncharacterized protein</fullName>
    </submittedName>
</protein>
<dbReference type="EMBL" id="KB405056">
    <property type="protein sequence ID" value="EMF57757.1"/>
    <property type="molecule type" value="Genomic_DNA"/>
</dbReference>
<organism evidence="1 2">
    <name type="scientific">Streptomyces bottropensis ATCC 25435</name>
    <dbReference type="NCBI Taxonomy" id="1054862"/>
    <lineage>
        <taxon>Bacteria</taxon>
        <taxon>Bacillati</taxon>
        <taxon>Actinomycetota</taxon>
        <taxon>Actinomycetes</taxon>
        <taxon>Kitasatosporales</taxon>
        <taxon>Streptomycetaceae</taxon>
        <taxon>Streptomyces</taxon>
    </lineage>
</organism>
<sequence>MRRRHTDVYRIEAESGATRPGRVAAVPGVRARVTTGLL</sequence>